<dbReference type="InterPro" id="IPR000740">
    <property type="entry name" value="GrpE"/>
</dbReference>
<dbReference type="PANTHER" id="PTHR21237">
    <property type="entry name" value="GRPE PROTEIN"/>
    <property type="match status" value="1"/>
</dbReference>
<accession>A0ABD6C825</accession>
<comment type="subunit">
    <text evidence="3">Homodimer.</text>
</comment>
<name>A0ABD6C825_9EURY</name>
<keyword evidence="3" id="KW-0346">Stress response</keyword>
<keyword evidence="3" id="KW-0963">Cytoplasm</keyword>
<feature type="coiled-coil region" evidence="5">
    <location>
        <begin position="34"/>
        <end position="82"/>
    </location>
</feature>
<dbReference type="SUPFAM" id="SSF51064">
    <property type="entry name" value="Head domain of nucleotide exchange factor GrpE"/>
    <property type="match status" value="1"/>
</dbReference>
<comment type="subcellular location">
    <subcellularLocation>
        <location evidence="3">Cytoplasm</location>
    </subcellularLocation>
</comment>
<dbReference type="AlphaFoldDB" id="A0ABD6C825"/>
<dbReference type="PRINTS" id="PR00773">
    <property type="entry name" value="GRPEPROTEIN"/>
</dbReference>
<dbReference type="PANTHER" id="PTHR21237:SF23">
    <property type="entry name" value="GRPE PROTEIN HOMOLOG, MITOCHONDRIAL"/>
    <property type="match status" value="1"/>
</dbReference>
<dbReference type="HAMAP" id="MF_01151">
    <property type="entry name" value="GrpE"/>
    <property type="match status" value="1"/>
</dbReference>
<dbReference type="SUPFAM" id="SSF58014">
    <property type="entry name" value="Coiled-coil domain of nucleotide exchange factor GrpE"/>
    <property type="match status" value="1"/>
</dbReference>
<reference evidence="7 8" key="1">
    <citation type="journal article" date="2019" name="Int. J. Syst. Evol. Microbiol.">
        <title>The Global Catalogue of Microorganisms (GCM) 10K type strain sequencing project: providing services to taxonomists for standard genome sequencing and annotation.</title>
        <authorList>
            <consortium name="The Broad Institute Genomics Platform"/>
            <consortium name="The Broad Institute Genome Sequencing Center for Infectious Disease"/>
            <person name="Wu L."/>
            <person name="Ma J."/>
        </authorList>
    </citation>
    <scope>NUCLEOTIDE SEQUENCE [LARGE SCALE GENOMIC DNA]</scope>
    <source>
        <strain evidence="7 8">CGMCC 1.12125</strain>
    </source>
</reference>
<feature type="region of interest" description="Disordered" evidence="6">
    <location>
        <begin position="1"/>
        <end position="31"/>
    </location>
</feature>
<evidence type="ECO:0000256" key="4">
    <source>
        <dbReference type="RuleBase" id="RU004478"/>
    </source>
</evidence>
<keyword evidence="5" id="KW-0175">Coiled coil</keyword>
<dbReference type="Pfam" id="PF01025">
    <property type="entry name" value="GrpE"/>
    <property type="match status" value="1"/>
</dbReference>
<dbReference type="RefSeq" id="WP_247376784.1">
    <property type="nucleotide sequence ID" value="NZ_JALLGV010000003.1"/>
</dbReference>
<feature type="compositionally biased region" description="Acidic residues" evidence="6">
    <location>
        <begin position="1"/>
        <end position="19"/>
    </location>
</feature>
<proteinExistence type="inferred from homology"/>
<keyword evidence="8" id="KW-1185">Reference proteome</keyword>
<evidence type="ECO:0000256" key="3">
    <source>
        <dbReference type="HAMAP-Rule" id="MF_01151"/>
    </source>
</evidence>
<dbReference type="Gene3D" id="2.30.22.10">
    <property type="entry name" value="Head domain of nucleotide exchange factor GrpE"/>
    <property type="match status" value="1"/>
</dbReference>
<comment type="caution">
    <text evidence="7">The sequence shown here is derived from an EMBL/GenBank/DDBJ whole genome shotgun (WGS) entry which is preliminary data.</text>
</comment>
<comment type="function">
    <text evidence="3">Participates actively in the response to hyperosmotic and heat shock by preventing the aggregation of stress-denatured proteins, in association with DnaK and GrpE. It is the nucleotide exchange factor for DnaK and may function as a thermosensor. Unfolded proteins bind initially to DnaJ; upon interaction with the DnaJ-bound protein, DnaK hydrolyzes its bound ATP, resulting in the formation of a stable complex. GrpE releases ADP from DnaK; ATP binding to DnaK triggers the release of the substrate protein, thus completing the reaction cycle. Several rounds of ATP-dependent interactions between DnaJ, DnaK and GrpE are required for fully efficient folding.</text>
</comment>
<sequence>MREDGTTEADGDDDNDEAASPELAADDSGVSDELARLRGEIEQLSVAVATLQETDDERDQRLDALETRIEDYHRRGEREREQLAAQTLADFADRMLSVKDSLDNVLGMADVDEDTERQLSLVQRQFEQSFTSGEIERIDADGQFDASRHKMVERVSDDAYDEGEIVRELDAGYTIGDRVLRPARVVVATGDSS</sequence>
<evidence type="ECO:0000256" key="1">
    <source>
        <dbReference type="ARBA" id="ARBA00009054"/>
    </source>
</evidence>
<dbReference type="InterPro" id="IPR009012">
    <property type="entry name" value="GrpE_head"/>
</dbReference>
<protein>
    <recommendedName>
        <fullName evidence="3">Protein GrpE</fullName>
    </recommendedName>
    <alternativeName>
        <fullName evidence="3">HSP-70 cofactor</fullName>
    </alternativeName>
</protein>
<gene>
    <name evidence="3" type="primary">grpE</name>
    <name evidence="7" type="ORF">ACFR9U_03135</name>
</gene>
<dbReference type="InterPro" id="IPR013805">
    <property type="entry name" value="GrpE_CC"/>
</dbReference>
<dbReference type="EMBL" id="JBHUDJ010000001">
    <property type="protein sequence ID" value="MFD1585963.1"/>
    <property type="molecule type" value="Genomic_DNA"/>
</dbReference>
<evidence type="ECO:0000256" key="6">
    <source>
        <dbReference type="SAM" id="MobiDB-lite"/>
    </source>
</evidence>
<evidence type="ECO:0000313" key="7">
    <source>
        <dbReference type="EMBL" id="MFD1585963.1"/>
    </source>
</evidence>
<evidence type="ECO:0000256" key="5">
    <source>
        <dbReference type="SAM" id="Coils"/>
    </source>
</evidence>
<evidence type="ECO:0000313" key="8">
    <source>
        <dbReference type="Proteomes" id="UP001597119"/>
    </source>
</evidence>
<organism evidence="7 8">
    <name type="scientific">Halorientalis brevis</name>
    <dbReference type="NCBI Taxonomy" id="1126241"/>
    <lineage>
        <taxon>Archaea</taxon>
        <taxon>Methanobacteriati</taxon>
        <taxon>Methanobacteriota</taxon>
        <taxon>Stenosarchaea group</taxon>
        <taxon>Halobacteria</taxon>
        <taxon>Halobacteriales</taxon>
        <taxon>Haloarculaceae</taxon>
        <taxon>Halorientalis</taxon>
    </lineage>
</organism>
<evidence type="ECO:0000256" key="2">
    <source>
        <dbReference type="ARBA" id="ARBA00023186"/>
    </source>
</evidence>
<keyword evidence="2 3" id="KW-0143">Chaperone</keyword>
<dbReference type="GO" id="GO:0005737">
    <property type="term" value="C:cytoplasm"/>
    <property type="evidence" value="ECO:0007669"/>
    <property type="project" value="UniProtKB-SubCell"/>
</dbReference>
<dbReference type="Proteomes" id="UP001597119">
    <property type="component" value="Unassembled WGS sequence"/>
</dbReference>
<dbReference type="Gene3D" id="3.90.20.20">
    <property type="match status" value="1"/>
</dbReference>
<comment type="similarity">
    <text evidence="1 3 4">Belongs to the GrpE family.</text>
</comment>